<feature type="compositionally biased region" description="Low complexity" evidence="1">
    <location>
        <begin position="118"/>
        <end position="142"/>
    </location>
</feature>
<feature type="compositionally biased region" description="Low complexity" evidence="1">
    <location>
        <begin position="85"/>
        <end position="106"/>
    </location>
</feature>
<proteinExistence type="predicted"/>
<reference evidence="2" key="1">
    <citation type="submission" date="2020-05" db="EMBL/GenBank/DDBJ databases">
        <authorList>
            <person name="Chiriac C."/>
            <person name="Salcher M."/>
            <person name="Ghai R."/>
            <person name="Kavagutti S V."/>
        </authorList>
    </citation>
    <scope>NUCLEOTIDE SEQUENCE</scope>
</reference>
<protein>
    <submittedName>
        <fullName evidence="2">Unannotated protein</fullName>
    </submittedName>
</protein>
<feature type="compositionally biased region" description="Basic residues" evidence="1">
    <location>
        <begin position="56"/>
        <end position="69"/>
    </location>
</feature>
<evidence type="ECO:0000256" key="1">
    <source>
        <dbReference type="SAM" id="MobiDB-lite"/>
    </source>
</evidence>
<feature type="region of interest" description="Disordered" evidence="1">
    <location>
        <begin position="55"/>
        <end position="152"/>
    </location>
</feature>
<organism evidence="2">
    <name type="scientific">freshwater metagenome</name>
    <dbReference type="NCBI Taxonomy" id="449393"/>
    <lineage>
        <taxon>unclassified sequences</taxon>
        <taxon>metagenomes</taxon>
        <taxon>ecological metagenomes</taxon>
    </lineage>
</organism>
<dbReference type="AlphaFoldDB" id="A0A6J7AHG8"/>
<accession>A0A6J7AHG8</accession>
<gene>
    <name evidence="2" type="ORF">UFOPK3167_01149</name>
</gene>
<evidence type="ECO:0000313" key="2">
    <source>
        <dbReference type="EMBL" id="CAB4832374.1"/>
    </source>
</evidence>
<feature type="compositionally biased region" description="Basic residues" evidence="1">
    <location>
        <begin position="143"/>
        <end position="152"/>
    </location>
</feature>
<dbReference type="EMBL" id="CAFABF010000078">
    <property type="protein sequence ID" value="CAB4832374.1"/>
    <property type="molecule type" value="Genomic_DNA"/>
</dbReference>
<sequence>MTPSSITAICVRSAIWRTSISRSTFSRRAKNSPSVIIVPRLRYGSRYSLRPWRSLRSGRSRRAPRRSLRSGRSVRAGRTGRSRTSRTFTTVTTPSSSTVSPGVTPSLPATRRRRRRCVVPSAESSVPSSVTSSLPAPSLPGLRRPRPPRRRRRLRLARSSASSLVAGASLLTGSVVGASATAAFLRGALATGFSGADWKTGTGTGAAFLRTAFFGSSRTISVASALAEAFFTARLRGVLGSIAMAPNPLCAFSNAYLVKKSPFRFFSPVRAGLLSRRIREPR</sequence>
<name>A0A6J7AHG8_9ZZZZ</name>